<gene>
    <name evidence="12" type="ORF">GGX14DRAFT_400005</name>
</gene>
<feature type="transmembrane region" description="Helical" evidence="11">
    <location>
        <begin position="184"/>
        <end position="204"/>
    </location>
</feature>
<dbReference type="InterPro" id="IPR050363">
    <property type="entry name" value="MIP/Aquaporin"/>
</dbReference>
<feature type="transmembrane region" description="Helical" evidence="11">
    <location>
        <begin position="38"/>
        <end position="60"/>
    </location>
</feature>
<evidence type="ECO:0000313" key="13">
    <source>
        <dbReference type="Proteomes" id="UP001219525"/>
    </source>
</evidence>
<accession>A0AAD6V7G8</accession>
<dbReference type="PANTHER" id="PTHR43829:SF9">
    <property type="entry name" value="AQUAPORIN-9"/>
    <property type="match status" value="1"/>
</dbReference>
<evidence type="ECO:0000256" key="1">
    <source>
        <dbReference type="ARBA" id="ARBA00004141"/>
    </source>
</evidence>
<evidence type="ECO:0000256" key="3">
    <source>
        <dbReference type="ARBA" id="ARBA00022448"/>
    </source>
</evidence>
<evidence type="ECO:0000256" key="7">
    <source>
        <dbReference type="ARBA" id="ARBA00023136"/>
    </source>
</evidence>
<dbReference type="SUPFAM" id="SSF81338">
    <property type="entry name" value="Aquaporin-like"/>
    <property type="match status" value="1"/>
</dbReference>
<dbReference type="InterPro" id="IPR000425">
    <property type="entry name" value="MIP"/>
</dbReference>
<keyword evidence="6 11" id="KW-1133">Transmembrane helix</keyword>
<dbReference type="GO" id="GO:0005886">
    <property type="term" value="C:plasma membrane"/>
    <property type="evidence" value="ECO:0007669"/>
    <property type="project" value="TreeGrafter"/>
</dbReference>
<reference evidence="12" key="1">
    <citation type="submission" date="2023-03" db="EMBL/GenBank/DDBJ databases">
        <title>Massive genome expansion in bonnet fungi (Mycena s.s.) driven by repeated elements and novel gene families across ecological guilds.</title>
        <authorList>
            <consortium name="Lawrence Berkeley National Laboratory"/>
            <person name="Harder C.B."/>
            <person name="Miyauchi S."/>
            <person name="Viragh M."/>
            <person name="Kuo A."/>
            <person name="Thoen E."/>
            <person name="Andreopoulos B."/>
            <person name="Lu D."/>
            <person name="Skrede I."/>
            <person name="Drula E."/>
            <person name="Henrissat B."/>
            <person name="Morin E."/>
            <person name="Kohler A."/>
            <person name="Barry K."/>
            <person name="LaButti K."/>
            <person name="Morin E."/>
            <person name="Salamov A."/>
            <person name="Lipzen A."/>
            <person name="Mereny Z."/>
            <person name="Hegedus B."/>
            <person name="Baldrian P."/>
            <person name="Stursova M."/>
            <person name="Weitz H."/>
            <person name="Taylor A."/>
            <person name="Grigoriev I.V."/>
            <person name="Nagy L.G."/>
            <person name="Martin F."/>
            <person name="Kauserud H."/>
        </authorList>
    </citation>
    <scope>NUCLEOTIDE SEQUENCE</scope>
    <source>
        <strain evidence="12">9144</strain>
    </source>
</reference>
<dbReference type="NCBIfam" id="TIGR00861">
    <property type="entry name" value="MIP"/>
    <property type="match status" value="1"/>
</dbReference>
<keyword evidence="7 11" id="KW-0472">Membrane</keyword>
<organism evidence="12 13">
    <name type="scientific">Mycena pura</name>
    <dbReference type="NCBI Taxonomy" id="153505"/>
    <lineage>
        <taxon>Eukaryota</taxon>
        <taxon>Fungi</taxon>
        <taxon>Dikarya</taxon>
        <taxon>Basidiomycota</taxon>
        <taxon>Agaricomycotina</taxon>
        <taxon>Agaricomycetes</taxon>
        <taxon>Agaricomycetidae</taxon>
        <taxon>Agaricales</taxon>
        <taxon>Marasmiineae</taxon>
        <taxon>Mycenaceae</taxon>
        <taxon>Mycena</taxon>
    </lineage>
</organism>
<comment type="catalytic activity">
    <reaction evidence="8">
        <text>H2O(in) = H2O(out)</text>
        <dbReference type="Rhea" id="RHEA:29667"/>
        <dbReference type="ChEBI" id="CHEBI:15377"/>
    </reaction>
</comment>
<dbReference type="Proteomes" id="UP001219525">
    <property type="component" value="Unassembled WGS sequence"/>
</dbReference>
<evidence type="ECO:0000256" key="6">
    <source>
        <dbReference type="ARBA" id="ARBA00022989"/>
    </source>
</evidence>
<dbReference type="CDD" id="cd00333">
    <property type="entry name" value="MIP"/>
    <property type="match status" value="1"/>
</dbReference>
<dbReference type="InterPro" id="IPR023271">
    <property type="entry name" value="Aquaporin-like"/>
</dbReference>
<feature type="transmembrane region" description="Helical" evidence="11">
    <location>
        <begin position="268"/>
        <end position="293"/>
    </location>
</feature>
<dbReference type="Pfam" id="PF00230">
    <property type="entry name" value="MIP"/>
    <property type="match status" value="1"/>
</dbReference>
<comment type="subcellular location">
    <subcellularLocation>
        <location evidence="1">Membrane</location>
        <topology evidence="1">Multi-pass membrane protein</topology>
    </subcellularLocation>
</comment>
<keyword evidence="4 9" id="KW-0812">Transmembrane</keyword>
<evidence type="ECO:0000256" key="11">
    <source>
        <dbReference type="SAM" id="Phobius"/>
    </source>
</evidence>
<evidence type="ECO:0000256" key="2">
    <source>
        <dbReference type="ARBA" id="ARBA00006175"/>
    </source>
</evidence>
<evidence type="ECO:0000256" key="5">
    <source>
        <dbReference type="ARBA" id="ARBA00022737"/>
    </source>
</evidence>
<feature type="transmembrane region" description="Helical" evidence="11">
    <location>
        <begin position="216"/>
        <end position="240"/>
    </location>
</feature>
<evidence type="ECO:0000256" key="9">
    <source>
        <dbReference type="RuleBase" id="RU000477"/>
    </source>
</evidence>
<dbReference type="GO" id="GO:0015250">
    <property type="term" value="F:water channel activity"/>
    <property type="evidence" value="ECO:0007669"/>
    <property type="project" value="TreeGrafter"/>
</dbReference>
<feature type="region of interest" description="Disordered" evidence="10">
    <location>
        <begin position="1"/>
        <end position="20"/>
    </location>
</feature>
<comment type="similarity">
    <text evidence="2 9">Belongs to the MIP/aquaporin (TC 1.A.8) family.</text>
</comment>
<feature type="transmembrane region" description="Helical" evidence="11">
    <location>
        <begin position="72"/>
        <end position="91"/>
    </location>
</feature>
<name>A0AAD6V7G8_9AGAR</name>
<dbReference type="AlphaFoldDB" id="A0AAD6V7G8"/>
<protein>
    <submittedName>
        <fullName evidence="12">Aquaporin 4</fullName>
    </submittedName>
</protein>
<dbReference type="FunFam" id="1.20.1080.10:FF:000027">
    <property type="entry name" value="MIP aquaporin"/>
    <property type="match status" value="1"/>
</dbReference>
<keyword evidence="3 9" id="KW-0813">Transport</keyword>
<proteinExistence type="inferred from homology"/>
<dbReference type="PROSITE" id="PS00221">
    <property type="entry name" value="MIP"/>
    <property type="match status" value="1"/>
</dbReference>
<keyword evidence="13" id="KW-1185">Reference proteome</keyword>
<evidence type="ECO:0000313" key="12">
    <source>
        <dbReference type="EMBL" id="KAJ7201681.1"/>
    </source>
</evidence>
<dbReference type="EMBL" id="JARJCW010000058">
    <property type="protein sequence ID" value="KAJ7201681.1"/>
    <property type="molecule type" value="Genomic_DNA"/>
</dbReference>
<comment type="caution">
    <text evidence="12">The sequence shown here is derived from an EMBL/GenBank/DDBJ whole genome shotgun (WGS) entry which is preliminary data.</text>
</comment>
<evidence type="ECO:0000256" key="4">
    <source>
        <dbReference type="ARBA" id="ARBA00022692"/>
    </source>
</evidence>
<sequence>MSEASHISTTHLRAGHDSHTPAPQSTVLRYRDMLREPFAEFLGVAILVIFGAGVNCQVLLSSDSGVSSSPKGDYLAVSFGWAVGLCLGVWVSSGISPAHINPAVSFYTLALSRVTLAMATWRRFPWKKVPSFIFAQVLGGFVGAALVYANYFHAIDIFEGGAGVRTLKTAGVFGAYAVDYLTDVSAFFSEVLGTAVLVLVIVATTDKKSSAPAPGYFPLVIFIVLLGISSSLGMQTGFALNPARDFGPRLLSAAVGYPSSVFTFRHQYWLWTGILAPIVGAQLAVALYDIFLYKENDSILIKFGNETILSTAVRDKPETV</sequence>
<evidence type="ECO:0000256" key="10">
    <source>
        <dbReference type="SAM" id="MobiDB-lite"/>
    </source>
</evidence>
<dbReference type="PANTHER" id="PTHR43829">
    <property type="entry name" value="AQUAPORIN OR AQUAGLYCEROPORIN RELATED"/>
    <property type="match status" value="1"/>
</dbReference>
<feature type="transmembrane region" description="Helical" evidence="11">
    <location>
        <begin position="133"/>
        <end position="151"/>
    </location>
</feature>
<dbReference type="PRINTS" id="PR00783">
    <property type="entry name" value="MINTRINSICP"/>
</dbReference>
<feature type="compositionally biased region" description="Polar residues" evidence="10">
    <location>
        <begin position="1"/>
        <end position="11"/>
    </location>
</feature>
<dbReference type="InterPro" id="IPR022357">
    <property type="entry name" value="MIP_CS"/>
</dbReference>
<keyword evidence="5" id="KW-0677">Repeat</keyword>
<evidence type="ECO:0000256" key="8">
    <source>
        <dbReference type="ARBA" id="ARBA00034651"/>
    </source>
</evidence>
<dbReference type="Gene3D" id="1.20.1080.10">
    <property type="entry name" value="Glycerol uptake facilitator protein"/>
    <property type="match status" value="1"/>
</dbReference>
<dbReference type="GO" id="GO:0015254">
    <property type="term" value="F:glycerol channel activity"/>
    <property type="evidence" value="ECO:0007669"/>
    <property type="project" value="TreeGrafter"/>
</dbReference>